<evidence type="ECO:0000313" key="2">
    <source>
        <dbReference type="Proteomes" id="UP000324800"/>
    </source>
</evidence>
<comment type="caution">
    <text evidence="1">The sequence shown here is derived from an EMBL/GenBank/DDBJ whole genome shotgun (WGS) entry which is preliminary data.</text>
</comment>
<dbReference type="AlphaFoldDB" id="A0A5J4WW10"/>
<sequence>MHFNTKDVVFLKITKNNCLSLRQRQQVRVETFSLVQHLLYKYLFFLDPKKRSSATKRIEQRSVLFLGYCNSLVLLKNAHLDSGIHGNNALIKLKILSLGPLINLGNREGNKSGVGVSFCSSSIIYLLVQDIGNEKLPSSLNDRPNENATARHAGLRLVSQRYLRQGSHHAP</sequence>
<evidence type="ECO:0000313" key="1">
    <source>
        <dbReference type="EMBL" id="KAA6398686.1"/>
    </source>
</evidence>
<organism evidence="1 2">
    <name type="scientific">Streblomastix strix</name>
    <dbReference type="NCBI Taxonomy" id="222440"/>
    <lineage>
        <taxon>Eukaryota</taxon>
        <taxon>Metamonada</taxon>
        <taxon>Preaxostyla</taxon>
        <taxon>Oxymonadida</taxon>
        <taxon>Streblomastigidae</taxon>
        <taxon>Streblomastix</taxon>
    </lineage>
</organism>
<dbReference type="Proteomes" id="UP000324800">
    <property type="component" value="Unassembled WGS sequence"/>
</dbReference>
<dbReference type="EMBL" id="SNRW01000904">
    <property type="protein sequence ID" value="KAA6398686.1"/>
    <property type="molecule type" value="Genomic_DNA"/>
</dbReference>
<protein>
    <submittedName>
        <fullName evidence="1">Uncharacterized protein</fullName>
    </submittedName>
</protein>
<proteinExistence type="predicted"/>
<accession>A0A5J4WW10</accession>
<gene>
    <name evidence="1" type="ORF">EZS28_005788</name>
</gene>
<name>A0A5J4WW10_9EUKA</name>
<reference evidence="1 2" key="1">
    <citation type="submission" date="2019-03" db="EMBL/GenBank/DDBJ databases">
        <title>Single cell metagenomics reveals metabolic interactions within the superorganism composed of flagellate Streblomastix strix and complex community of Bacteroidetes bacteria on its surface.</title>
        <authorList>
            <person name="Treitli S.C."/>
            <person name="Kolisko M."/>
            <person name="Husnik F."/>
            <person name="Keeling P."/>
            <person name="Hampl V."/>
        </authorList>
    </citation>
    <scope>NUCLEOTIDE SEQUENCE [LARGE SCALE GENOMIC DNA]</scope>
    <source>
        <strain evidence="1">ST1C</strain>
    </source>
</reference>